<protein>
    <submittedName>
        <fullName evidence="2">S41 family peptidase</fullName>
        <ecNumber evidence="2">3.4.-.-</ecNumber>
    </submittedName>
</protein>
<proteinExistence type="predicted"/>
<dbReference type="Pfam" id="PF11918">
    <property type="entry name" value="Peptidase_S41_N"/>
    <property type="match status" value="1"/>
</dbReference>
<dbReference type="Gene3D" id="3.30.750.44">
    <property type="match status" value="1"/>
</dbReference>
<reference evidence="3" key="1">
    <citation type="journal article" date="2019" name="Int. J. Syst. Evol. Microbiol.">
        <title>The Global Catalogue of Microorganisms (GCM) 10K type strain sequencing project: providing services to taxonomists for standard genome sequencing and annotation.</title>
        <authorList>
            <consortium name="The Broad Institute Genomics Platform"/>
            <consortium name="The Broad Institute Genome Sequencing Center for Infectious Disease"/>
            <person name="Wu L."/>
            <person name="Ma J."/>
        </authorList>
    </citation>
    <scope>NUCLEOTIDE SEQUENCE [LARGE SCALE GENOMIC DNA]</scope>
    <source>
        <strain evidence="3">CCUG 43111</strain>
    </source>
</reference>
<name>A0ABW0MGL8_9BURK</name>
<keyword evidence="2" id="KW-0378">Hydrolase</keyword>
<organism evidence="2 3">
    <name type="scientific">Massilia suwonensis</name>
    <dbReference type="NCBI Taxonomy" id="648895"/>
    <lineage>
        <taxon>Bacteria</taxon>
        <taxon>Pseudomonadati</taxon>
        <taxon>Pseudomonadota</taxon>
        <taxon>Betaproteobacteria</taxon>
        <taxon>Burkholderiales</taxon>
        <taxon>Oxalobacteraceae</taxon>
        <taxon>Telluria group</taxon>
        <taxon>Massilia</taxon>
    </lineage>
</organism>
<dbReference type="PANTHER" id="PTHR11261:SF3">
    <property type="entry name" value="RETINOL-BINDING PROTEIN 3"/>
    <property type="match status" value="1"/>
</dbReference>
<dbReference type="InterPro" id="IPR029045">
    <property type="entry name" value="ClpP/crotonase-like_dom_sf"/>
</dbReference>
<dbReference type="EMBL" id="JBHSMR010000001">
    <property type="protein sequence ID" value="MFC5476964.1"/>
    <property type="molecule type" value="Genomic_DNA"/>
</dbReference>
<dbReference type="EC" id="3.4.-.-" evidence="2"/>
<sequence length="356" mass="39660">MKKKWIVIALLLGFAVIGAMIARPGLRHVFAPEPEVVLDHEMRVEVIDTLVAKLNDLYVFPEKARKIEVVLHQRLQEGKYNGIRSGYRLARQLTADLYGIAGDKHMKVRYHPKLALPDEADAPAPTTRAEWEERHNFVMRLFIRNTTNRSVVFARLSPNIGYLKISSFPDAFLIAEKYAEAMEELAGTDGLIVDLRQNSGGDPQAVALLISYFVDQRTRLNDLWDRETGSTIQYWTQDKLDGKRYGGKKPVLILAGPDTASAGEDFAYTMQALRRATVVGERTWGGAHPMALYSMGEHFFAQIPSQRSISPITGTNWEGVGVTPDIAATPESALAVARNLMQRRLHGTAPLAAAKH</sequence>
<dbReference type="RefSeq" id="WP_379751419.1">
    <property type="nucleotide sequence ID" value="NZ_JBHSMR010000001.1"/>
</dbReference>
<evidence type="ECO:0000313" key="2">
    <source>
        <dbReference type="EMBL" id="MFC5476964.1"/>
    </source>
</evidence>
<dbReference type="Gene3D" id="3.90.226.10">
    <property type="entry name" value="2-enoyl-CoA Hydratase, Chain A, domain 1"/>
    <property type="match status" value="1"/>
</dbReference>
<evidence type="ECO:0000313" key="3">
    <source>
        <dbReference type="Proteomes" id="UP001596101"/>
    </source>
</evidence>
<dbReference type="PANTHER" id="PTHR11261">
    <property type="entry name" value="INTERPHOTORECEPTOR RETINOID-BINDING PROTEIN"/>
    <property type="match status" value="1"/>
</dbReference>
<comment type="caution">
    <text evidence="2">The sequence shown here is derived from an EMBL/GenBank/DDBJ whole genome shotgun (WGS) entry which is preliminary data.</text>
</comment>
<dbReference type="SUPFAM" id="SSF52096">
    <property type="entry name" value="ClpP/crotonase"/>
    <property type="match status" value="1"/>
</dbReference>
<dbReference type="GO" id="GO:0016787">
    <property type="term" value="F:hydrolase activity"/>
    <property type="evidence" value="ECO:0007669"/>
    <property type="project" value="UniProtKB-KW"/>
</dbReference>
<gene>
    <name evidence="2" type="ORF">ACFPQ5_02090</name>
</gene>
<dbReference type="Pfam" id="PF03572">
    <property type="entry name" value="Peptidase_S41"/>
    <property type="match status" value="1"/>
</dbReference>
<feature type="domain" description="Tail specific protease" evidence="1">
    <location>
        <begin position="135"/>
        <end position="329"/>
    </location>
</feature>
<dbReference type="SMART" id="SM00245">
    <property type="entry name" value="TSPc"/>
    <property type="match status" value="1"/>
</dbReference>
<evidence type="ECO:0000259" key="1">
    <source>
        <dbReference type="SMART" id="SM00245"/>
    </source>
</evidence>
<dbReference type="CDD" id="cd07563">
    <property type="entry name" value="Peptidase_S41_IRBP"/>
    <property type="match status" value="1"/>
</dbReference>
<dbReference type="InterPro" id="IPR005151">
    <property type="entry name" value="Tail-specific_protease"/>
</dbReference>
<keyword evidence="3" id="KW-1185">Reference proteome</keyword>
<accession>A0ABW0MGL8</accession>
<dbReference type="Proteomes" id="UP001596101">
    <property type="component" value="Unassembled WGS sequence"/>
</dbReference>